<evidence type="ECO:0000256" key="7">
    <source>
        <dbReference type="ARBA" id="ARBA00022827"/>
    </source>
</evidence>
<dbReference type="NCBIfam" id="TIGR00137">
    <property type="entry name" value="gid_trmFO"/>
    <property type="match status" value="1"/>
</dbReference>
<dbReference type="InterPro" id="IPR004417">
    <property type="entry name" value="TrmFO"/>
</dbReference>
<dbReference type="InterPro" id="IPR002218">
    <property type="entry name" value="MnmG-rel"/>
</dbReference>
<feature type="binding site" evidence="10">
    <location>
        <begin position="9"/>
        <end position="14"/>
    </location>
    <ligand>
        <name>FAD</name>
        <dbReference type="ChEBI" id="CHEBI:57692"/>
    </ligand>
</feature>
<comment type="similarity">
    <text evidence="10">Belongs to the MnmG family. TrmFO subfamily.</text>
</comment>
<dbReference type="InParanoid" id="A0A212RQS2"/>
<organism evidence="12 13">
    <name type="scientific">Thermoflexus hugenholtzii JAD2</name>
    <dbReference type="NCBI Taxonomy" id="877466"/>
    <lineage>
        <taxon>Bacteria</taxon>
        <taxon>Bacillati</taxon>
        <taxon>Chloroflexota</taxon>
        <taxon>Thermoflexia</taxon>
        <taxon>Thermoflexales</taxon>
        <taxon>Thermoflexaceae</taxon>
        <taxon>Thermoflexus</taxon>
    </lineage>
</organism>
<keyword evidence="2 10" id="KW-0963">Cytoplasm</keyword>
<dbReference type="AlphaFoldDB" id="A0A212RQS2"/>
<keyword evidence="3 10" id="KW-0489">Methyltransferase</keyword>
<reference evidence="13" key="1">
    <citation type="submission" date="2017-06" db="EMBL/GenBank/DDBJ databases">
        <authorList>
            <person name="Varghese N."/>
            <person name="Submissions S."/>
        </authorList>
    </citation>
    <scope>NUCLEOTIDE SEQUENCE [LARGE SCALE GENOMIC DNA]</scope>
    <source>
        <strain evidence="13">JAD2</strain>
    </source>
</reference>
<accession>A0A212RQS2</accession>
<dbReference type="InterPro" id="IPR040131">
    <property type="entry name" value="MnmG_N"/>
</dbReference>
<evidence type="ECO:0000256" key="3">
    <source>
        <dbReference type="ARBA" id="ARBA00022603"/>
    </source>
</evidence>
<evidence type="ECO:0000256" key="5">
    <source>
        <dbReference type="ARBA" id="ARBA00022679"/>
    </source>
</evidence>
<evidence type="ECO:0000256" key="10">
    <source>
        <dbReference type="HAMAP-Rule" id="MF_01037"/>
    </source>
</evidence>
<comment type="catalytic activity">
    <reaction evidence="10">
        <text>uridine(54) in tRNA + (6R)-5,10-methylene-5,6,7,8-tetrahydrofolate + NADH + H(+) = 5-methyluridine(54) in tRNA + (6S)-5,6,7,8-tetrahydrofolate + NAD(+)</text>
        <dbReference type="Rhea" id="RHEA:16873"/>
        <dbReference type="Rhea" id="RHEA-COMP:10167"/>
        <dbReference type="Rhea" id="RHEA-COMP:10193"/>
        <dbReference type="ChEBI" id="CHEBI:15378"/>
        <dbReference type="ChEBI" id="CHEBI:15636"/>
        <dbReference type="ChEBI" id="CHEBI:57453"/>
        <dbReference type="ChEBI" id="CHEBI:57540"/>
        <dbReference type="ChEBI" id="CHEBI:57945"/>
        <dbReference type="ChEBI" id="CHEBI:65315"/>
        <dbReference type="ChEBI" id="CHEBI:74447"/>
        <dbReference type="EC" id="2.1.1.74"/>
    </reaction>
</comment>
<keyword evidence="7 10" id="KW-0274">FAD</keyword>
<dbReference type="GO" id="GO:0047151">
    <property type="term" value="F:tRNA (uracil(54)-C5)-methyltransferase activity, 5,10-methylenetetrahydrofolate-dependent"/>
    <property type="evidence" value="ECO:0007669"/>
    <property type="project" value="UniProtKB-UniRule"/>
</dbReference>
<protein>
    <recommendedName>
        <fullName evidence="10">Methylenetetrahydrofolate--tRNA-(uracil-5-)-methyltransferase TrmFO</fullName>
        <ecNumber evidence="10">2.1.1.74</ecNumber>
    </recommendedName>
    <alternativeName>
        <fullName evidence="10">Folate-dependent tRNA (uracil-5-)-methyltransferase</fullName>
    </alternativeName>
    <alternativeName>
        <fullName evidence="10">Folate-dependent tRNA(M-5-U54)-methyltransferase</fullName>
    </alternativeName>
</protein>
<comment type="cofactor">
    <cofactor evidence="1 10">
        <name>FAD</name>
        <dbReference type="ChEBI" id="CHEBI:57692"/>
    </cofactor>
</comment>
<gene>
    <name evidence="10" type="primary">trmFO</name>
    <name evidence="12" type="ORF">SAMN02746019_00018110</name>
</gene>
<comment type="catalytic activity">
    <reaction evidence="10">
        <text>uridine(54) in tRNA + (6R)-5,10-methylene-5,6,7,8-tetrahydrofolate + NADPH + H(+) = 5-methyluridine(54) in tRNA + (6S)-5,6,7,8-tetrahydrofolate + NADP(+)</text>
        <dbReference type="Rhea" id="RHEA:62372"/>
        <dbReference type="Rhea" id="RHEA-COMP:10167"/>
        <dbReference type="Rhea" id="RHEA-COMP:10193"/>
        <dbReference type="ChEBI" id="CHEBI:15378"/>
        <dbReference type="ChEBI" id="CHEBI:15636"/>
        <dbReference type="ChEBI" id="CHEBI:57453"/>
        <dbReference type="ChEBI" id="CHEBI:57783"/>
        <dbReference type="ChEBI" id="CHEBI:58349"/>
        <dbReference type="ChEBI" id="CHEBI:65315"/>
        <dbReference type="ChEBI" id="CHEBI:74447"/>
        <dbReference type="EC" id="2.1.1.74"/>
    </reaction>
</comment>
<keyword evidence="4 10" id="KW-0285">Flavoprotein</keyword>
<comment type="subcellular location">
    <subcellularLocation>
        <location evidence="10">Cytoplasm</location>
    </subcellularLocation>
</comment>
<keyword evidence="8 10" id="KW-0521">NADP</keyword>
<dbReference type="NCBIfam" id="NF003739">
    <property type="entry name" value="PRK05335.1"/>
    <property type="match status" value="1"/>
</dbReference>
<dbReference type="FunCoup" id="A0A212RQS2">
    <property type="interactions" value="8"/>
</dbReference>
<keyword evidence="6 10" id="KW-0819">tRNA processing</keyword>
<dbReference type="EMBL" id="FYEK01000075">
    <property type="protein sequence ID" value="SNB74808.1"/>
    <property type="molecule type" value="Genomic_DNA"/>
</dbReference>
<evidence type="ECO:0000256" key="2">
    <source>
        <dbReference type="ARBA" id="ARBA00022490"/>
    </source>
</evidence>
<proteinExistence type="inferred from homology"/>
<evidence type="ECO:0000259" key="11">
    <source>
        <dbReference type="Pfam" id="PF01134"/>
    </source>
</evidence>
<keyword evidence="5 10" id="KW-0808">Transferase</keyword>
<evidence type="ECO:0000256" key="4">
    <source>
        <dbReference type="ARBA" id="ARBA00022630"/>
    </source>
</evidence>
<keyword evidence="9 10" id="KW-0520">NAD</keyword>
<evidence type="ECO:0000313" key="12">
    <source>
        <dbReference type="EMBL" id="SNB74808.1"/>
    </source>
</evidence>
<dbReference type="PANTHER" id="PTHR11806:SF2">
    <property type="entry name" value="METHYLENETETRAHYDROFOLATE--TRNA-(URACIL-5-)-METHYLTRANSFERASE TRMFO"/>
    <property type="match status" value="1"/>
</dbReference>
<dbReference type="GO" id="GO:0030488">
    <property type="term" value="P:tRNA methylation"/>
    <property type="evidence" value="ECO:0007669"/>
    <property type="project" value="TreeGrafter"/>
</dbReference>
<dbReference type="OrthoDB" id="9815560at2"/>
<dbReference type="SUPFAM" id="SSF51905">
    <property type="entry name" value="FAD/NAD(P)-binding domain"/>
    <property type="match status" value="1"/>
</dbReference>
<dbReference type="Pfam" id="PF01134">
    <property type="entry name" value="GIDA"/>
    <property type="match status" value="1"/>
</dbReference>
<dbReference type="GO" id="GO:0050660">
    <property type="term" value="F:flavin adenine dinucleotide binding"/>
    <property type="evidence" value="ECO:0007669"/>
    <property type="project" value="UniProtKB-UniRule"/>
</dbReference>
<dbReference type="GO" id="GO:0002098">
    <property type="term" value="P:tRNA wobble uridine modification"/>
    <property type="evidence" value="ECO:0007669"/>
    <property type="project" value="TreeGrafter"/>
</dbReference>
<evidence type="ECO:0000256" key="9">
    <source>
        <dbReference type="ARBA" id="ARBA00023027"/>
    </source>
</evidence>
<sequence length="454" mass="50488">MEPELIVIGGGLAGSEAAWQAAQRGVRVALYEMRPRRFTPAHTTPWLAEIICSNSLGSDERENASGLLKAELRRLGSLLMACADRTAVPAGKALAVDRELFARCVTEHIERHPLITVIREEVTEIPDRPCIIASGPLTSDALAAAIQRLTGQEYLYFYDAISPIVAADSIDMSICFRGSRYGRGQDPEGDYLNCPMTKEEYEAFVEALIQAETIELRDFEKEDPRFFEACLPIEVLARRGRDALAYGPLRPTGLIDPRTGRMPYAVVQLRRDNRAGTMYSMVGFQTNLKWPEQRRVFRMIPGLQNAEFLRYGQMHRNTYINAPALLEPTMQFRGRPDLFFAGQITGAEGYVGNIATGLVAGVNAARLLRGKPPLVFPVTTMIGALCDYLARADPRDFQPMKANFGLLPPLERPVRDKRARALAYARRALSDLERFWTESGEAEHAVLPPSEAAS</sequence>
<evidence type="ECO:0000256" key="8">
    <source>
        <dbReference type="ARBA" id="ARBA00022857"/>
    </source>
</evidence>
<dbReference type="Proteomes" id="UP000197025">
    <property type="component" value="Unassembled WGS sequence"/>
</dbReference>
<dbReference type="PRINTS" id="PR00411">
    <property type="entry name" value="PNDRDTASEI"/>
</dbReference>
<dbReference type="GO" id="GO:0005829">
    <property type="term" value="C:cytosol"/>
    <property type="evidence" value="ECO:0007669"/>
    <property type="project" value="TreeGrafter"/>
</dbReference>
<keyword evidence="13" id="KW-1185">Reference proteome</keyword>
<evidence type="ECO:0000313" key="13">
    <source>
        <dbReference type="Proteomes" id="UP000197025"/>
    </source>
</evidence>
<evidence type="ECO:0000256" key="6">
    <source>
        <dbReference type="ARBA" id="ARBA00022694"/>
    </source>
</evidence>
<dbReference type="Gene3D" id="3.50.50.60">
    <property type="entry name" value="FAD/NAD(P)-binding domain"/>
    <property type="match status" value="2"/>
</dbReference>
<comment type="function">
    <text evidence="10">Catalyzes the folate-dependent formation of 5-methyl-uridine at position 54 (M-5-U54) in all tRNAs.</text>
</comment>
<evidence type="ECO:0000256" key="1">
    <source>
        <dbReference type="ARBA" id="ARBA00001974"/>
    </source>
</evidence>
<name>A0A212RQS2_9CHLR</name>
<dbReference type="EC" id="2.1.1.74" evidence="10"/>
<dbReference type="HAMAP" id="MF_01037">
    <property type="entry name" value="TrmFO"/>
    <property type="match status" value="1"/>
</dbReference>
<feature type="domain" description="MnmG N-terminal" evidence="11">
    <location>
        <begin position="5"/>
        <end position="371"/>
    </location>
</feature>
<dbReference type="InterPro" id="IPR036188">
    <property type="entry name" value="FAD/NAD-bd_sf"/>
</dbReference>
<dbReference type="PANTHER" id="PTHR11806">
    <property type="entry name" value="GLUCOSE INHIBITED DIVISION PROTEIN A"/>
    <property type="match status" value="1"/>
</dbReference>
<dbReference type="RefSeq" id="WP_088572336.1">
    <property type="nucleotide sequence ID" value="NZ_FYEK01000075.1"/>
</dbReference>